<feature type="region of interest" description="Disordered" evidence="1">
    <location>
        <begin position="38"/>
        <end position="94"/>
    </location>
</feature>
<evidence type="ECO:0000256" key="1">
    <source>
        <dbReference type="SAM" id="MobiDB-lite"/>
    </source>
</evidence>
<feature type="compositionally biased region" description="Low complexity" evidence="1">
    <location>
        <begin position="214"/>
        <end position="232"/>
    </location>
</feature>
<evidence type="ECO:0000313" key="3">
    <source>
        <dbReference type="Proteomes" id="UP000438429"/>
    </source>
</evidence>
<proteinExistence type="predicted"/>
<dbReference type="AlphaFoldDB" id="A0A6A4TJ89"/>
<evidence type="ECO:0000313" key="2">
    <source>
        <dbReference type="EMBL" id="KAF0043770.1"/>
    </source>
</evidence>
<sequence length="243" mass="25192">MFRQSAHCSPSPRDPDRSSCSSDTGDVLIRSTRILLLDPDCRPGAGPGPVQITVQEQRPQPGQNPDTGAPPRAATDDQPASNSRDKSRQEVVRPTAWREVRVRLLDSGPLQTGYLGAPGPGSSFQHAAGVEGVQMEAGLSFGCLGDATYATAAAIAAAAPLIKSQLLESALKIVTGHAPATSTASDLTTSDQPARLQVTDLDTAAHALGNQQPSSSATRAAAALATSPVSIATPSRDRPEQTR</sequence>
<accession>A0A6A4TJ89</accession>
<dbReference type="EMBL" id="VEVO01000003">
    <property type="protein sequence ID" value="KAF0043770.1"/>
    <property type="molecule type" value="Genomic_DNA"/>
</dbReference>
<feature type="compositionally biased region" description="Polar residues" evidence="1">
    <location>
        <begin position="52"/>
        <end position="66"/>
    </location>
</feature>
<name>A0A6A4TJ89_SCOMX</name>
<feature type="region of interest" description="Disordered" evidence="1">
    <location>
        <begin position="209"/>
        <end position="243"/>
    </location>
</feature>
<feature type="compositionally biased region" description="Basic and acidic residues" evidence="1">
    <location>
        <begin position="83"/>
        <end position="94"/>
    </location>
</feature>
<dbReference type="Proteomes" id="UP000438429">
    <property type="component" value="Unassembled WGS sequence"/>
</dbReference>
<reference evidence="2 3" key="1">
    <citation type="submission" date="2019-06" db="EMBL/GenBank/DDBJ databases">
        <title>Draft genomes of female and male turbot (Scophthalmus maximus).</title>
        <authorList>
            <person name="Xu H."/>
            <person name="Xu X.-W."/>
            <person name="Shao C."/>
            <person name="Chen S."/>
        </authorList>
    </citation>
    <scope>NUCLEOTIDE SEQUENCE [LARGE SCALE GENOMIC DNA]</scope>
    <source>
        <strain evidence="2">Ysfricsl-2016a</strain>
        <tissue evidence="2">Blood</tissue>
    </source>
</reference>
<comment type="caution">
    <text evidence="2">The sequence shown here is derived from an EMBL/GenBank/DDBJ whole genome shotgun (WGS) entry which is preliminary data.</text>
</comment>
<gene>
    <name evidence="2" type="ORF">F2P81_002928</name>
</gene>
<feature type="region of interest" description="Disordered" evidence="1">
    <location>
        <begin position="1"/>
        <end position="25"/>
    </location>
</feature>
<protein>
    <submittedName>
        <fullName evidence="2">Uncharacterized protein</fullName>
    </submittedName>
</protein>
<organism evidence="2 3">
    <name type="scientific">Scophthalmus maximus</name>
    <name type="common">Turbot</name>
    <name type="synonym">Psetta maxima</name>
    <dbReference type="NCBI Taxonomy" id="52904"/>
    <lineage>
        <taxon>Eukaryota</taxon>
        <taxon>Metazoa</taxon>
        <taxon>Chordata</taxon>
        <taxon>Craniata</taxon>
        <taxon>Vertebrata</taxon>
        <taxon>Euteleostomi</taxon>
        <taxon>Actinopterygii</taxon>
        <taxon>Neopterygii</taxon>
        <taxon>Teleostei</taxon>
        <taxon>Neoteleostei</taxon>
        <taxon>Acanthomorphata</taxon>
        <taxon>Carangaria</taxon>
        <taxon>Pleuronectiformes</taxon>
        <taxon>Pleuronectoidei</taxon>
        <taxon>Scophthalmidae</taxon>
        <taxon>Scophthalmus</taxon>
    </lineage>
</organism>